<proteinExistence type="predicted"/>
<dbReference type="PROSITE" id="PS01130">
    <property type="entry name" value="SLC26A"/>
    <property type="match status" value="1"/>
</dbReference>
<dbReference type="Pfam" id="PF01740">
    <property type="entry name" value="STAS"/>
    <property type="match status" value="1"/>
</dbReference>
<keyword evidence="2 5" id="KW-0812">Transmembrane</keyword>
<dbReference type="Proteomes" id="UP001139104">
    <property type="component" value="Unassembled WGS sequence"/>
</dbReference>
<comment type="subcellular location">
    <subcellularLocation>
        <location evidence="1">Membrane</location>
        <topology evidence="1">Multi-pass membrane protein</topology>
    </subcellularLocation>
</comment>
<feature type="transmembrane region" description="Helical" evidence="5">
    <location>
        <begin position="20"/>
        <end position="42"/>
    </location>
</feature>
<evidence type="ECO:0000256" key="1">
    <source>
        <dbReference type="ARBA" id="ARBA00004141"/>
    </source>
</evidence>
<feature type="transmembrane region" description="Helical" evidence="5">
    <location>
        <begin position="98"/>
        <end position="116"/>
    </location>
</feature>
<comment type="caution">
    <text evidence="7">The sequence shown here is derived from an EMBL/GenBank/DDBJ whole genome shotgun (WGS) entry which is preliminary data.</text>
</comment>
<gene>
    <name evidence="7" type="ORF">K2U94_04720</name>
</gene>
<dbReference type="Gene3D" id="3.30.750.24">
    <property type="entry name" value="STAS domain"/>
    <property type="match status" value="1"/>
</dbReference>
<name>A0ABS9Z5Z8_9HYPH</name>
<dbReference type="InterPro" id="IPR018045">
    <property type="entry name" value="S04_transporter_CS"/>
</dbReference>
<keyword evidence="3 5" id="KW-1133">Transmembrane helix</keyword>
<dbReference type="RefSeq" id="WP_243066106.1">
    <property type="nucleotide sequence ID" value="NZ_JAIVFP010000001.1"/>
</dbReference>
<keyword evidence="8" id="KW-1185">Reference proteome</keyword>
<protein>
    <submittedName>
        <fullName evidence="7">SulP family inorganic anion transporter</fullName>
    </submittedName>
</protein>
<sequence>MTTPSHADPTPRTDANAFRFDLVAGLTAAAVVLPKAMAYATVAGLPPEVGLYTAFVPCAIYGLLGSSRVLSFSSTTTLAILAGAELGTVAPNGDPARLIAATATLTALVGVFLVLARLLRLGFVANFISSPVLTGFKAGVGLVILLDQAPKLLGVHFTKHSFFADAVALAHHLTDASPPTLAVAVATLAFLIGAEWLRPHSPAPLVMVGGAILASWLLGLAAHGVATVGVIPQGLPALTLPDLSLARDLAPGALGLALMSFTESIAAARAFARPNDPPINPNRELIATGAANIGGAFLGAMPAGGGTSQTGVVFAAGGRSQMTSLVTAAASLATMLALAPLLGLLPNATLAAIVIVYSAGLIQPREFAAIHRVRTMEFWWAVAATLGVLVFGTLQGVVVAIILSVIGLGSQTAHPRVSVIVRKRGADVLRPLSPDHPDDEMIEGLLILRPEGRLFFLNVQNVADQVAALQAQYRPRVLVLDMSRVPDIEFSALQTMIEADKRATERGAQFWLAGLNPAALEMARRSGFDQQLGRDRLLFNARVAIERFKTMSAETPK</sequence>
<dbReference type="InterPro" id="IPR001902">
    <property type="entry name" value="SLC26A/SulP_fam"/>
</dbReference>
<feature type="transmembrane region" description="Helical" evidence="5">
    <location>
        <begin position="204"/>
        <end position="231"/>
    </location>
</feature>
<dbReference type="PROSITE" id="PS50801">
    <property type="entry name" value="STAS"/>
    <property type="match status" value="1"/>
</dbReference>
<dbReference type="SUPFAM" id="SSF52091">
    <property type="entry name" value="SpoIIaa-like"/>
    <property type="match status" value="1"/>
</dbReference>
<dbReference type="InterPro" id="IPR036513">
    <property type="entry name" value="STAS_dom_sf"/>
</dbReference>
<feature type="transmembrane region" description="Helical" evidence="5">
    <location>
        <begin position="49"/>
        <end position="70"/>
    </location>
</feature>
<dbReference type="InterPro" id="IPR002645">
    <property type="entry name" value="STAS_dom"/>
</dbReference>
<dbReference type="PANTHER" id="PTHR11814">
    <property type="entry name" value="SULFATE TRANSPORTER"/>
    <property type="match status" value="1"/>
</dbReference>
<feature type="transmembrane region" description="Helical" evidence="5">
    <location>
        <begin position="123"/>
        <end position="146"/>
    </location>
</feature>
<dbReference type="EMBL" id="JAIVFP010000001">
    <property type="protein sequence ID" value="MCI4682072.1"/>
    <property type="molecule type" value="Genomic_DNA"/>
</dbReference>
<evidence type="ECO:0000313" key="8">
    <source>
        <dbReference type="Proteomes" id="UP001139104"/>
    </source>
</evidence>
<dbReference type="CDD" id="cd07042">
    <property type="entry name" value="STAS_SulP_like_sulfate_transporter"/>
    <property type="match status" value="1"/>
</dbReference>
<accession>A0ABS9Z5Z8</accession>
<evidence type="ECO:0000313" key="7">
    <source>
        <dbReference type="EMBL" id="MCI4682072.1"/>
    </source>
</evidence>
<evidence type="ECO:0000256" key="4">
    <source>
        <dbReference type="ARBA" id="ARBA00023136"/>
    </source>
</evidence>
<feature type="transmembrane region" description="Helical" evidence="5">
    <location>
        <begin position="378"/>
        <end position="408"/>
    </location>
</feature>
<organism evidence="7 8">
    <name type="scientific">Candidatus Rhodoblastus alkanivorans</name>
    <dbReference type="NCBI Taxonomy" id="2954117"/>
    <lineage>
        <taxon>Bacteria</taxon>
        <taxon>Pseudomonadati</taxon>
        <taxon>Pseudomonadota</taxon>
        <taxon>Alphaproteobacteria</taxon>
        <taxon>Hyphomicrobiales</taxon>
        <taxon>Rhodoblastaceae</taxon>
        <taxon>Rhodoblastus</taxon>
    </lineage>
</organism>
<feature type="transmembrane region" description="Helical" evidence="5">
    <location>
        <begin position="324"/>
        <end position="357"/>
    </location>
</feature>
<evidence type="ECO:0000256" key="3">
    <source>
        <dbReference type="ARBA" id="ARBA00022989"/>
    </source>
</evidence>
<keyword evidence="4 5" id="KW-0472">Membrane</keyword>
<evidence type="ECO:0000259" key="6">
    <source>
        <dbReference type="PROSITE" id="PS50801"/>
    </source>
</evidence>
<feature type="domain" description="STAS" evidence="6">
    <location>
        <begin position="435"/>
        <end position="548"/>
    </location>
</feature>
<dbReference type="InterPro" id="IPR011547">
    <property type="entry name" value="SLC26A/SulP_dom"/>
</dbReference>
<feature type="transmembrane region" description="Helical" evidence="5">
    <location>
        <begin position="179"/>
        <end position="197"/>
    </location>
</feature>
<dbReference type="Pfam" id="PF00916">
    <property type="entry name" value="Sulfate_transp"/>
    <property type="match status" value="1"/>
</dbReference>
<feature type="transmembrane region" description="Helical" evidence="5">
    <location>
        <begin position="251"/>
        <end position="272"/>
    </location>
</feature>
<evidence type="ECO:0000256" key="2">
    <source>
        <dbReference type="ARBA" id="ARBA00022692"/>
    </source>
</evidence>
<feature type="transmembrane region" description="Helical" evidence="5">
    <location>
        <begin position="284"/>
        <end position="304"/>
    </location>
</feature>
<reference evidence="7" key="1">
    <citation type="journal article" date="2022" name="ISME J.">
        <title>Identification of active gaseous-alkane degraders at natural gas seeps.</title>
        <authorList>
            <person name="Farhan Ul Haque M."/>
            <person name="Hernandez M."/>
            <person name="Crombie A.T."/>
            <person name="Murrell J.C."/>
        </authorList>
    </citation>
    <scope>NUCLEOTIDE SEQUENCE</scope>
    <source>
        <strain evidence="7">PC2</strain>
    </source>
</reference>
<evidence type="ECO:0000256" key="5">
    <source>
        <dbReference type="SAM" id="Phobius"/>
    </source>
</evidence>